<keyword evidence="3" id="KW-0614">Plasmid</keyword>
<dbReference type="GO" id="GO:0046872">
    <property type="term" value="F:metal ion binding"/>
    <property type="evidence" value="ECO:0007669"/>
    <property type="project" value="UniProtKB-KW"/>
</dbReference>
<evidence type="ECO:0000313" key="4">
    <source>
        <dbReference type="Proteomes" id="UP000013966"/>
    </source>
</evidence>
<dbReference type="PANTHER" id="PTHR43048:SF3">
    <property type="entry name" value="METHYLMALONYL-COA EPIMERASE, MITOCHONDRIAL"/>
    <property type="match status" value="1"/>
</dbReference>
<dbReference type="Gene3D" id="3.10.180.10">
    <property type="entry name" value="2,3-Dihydroxybiphenyl 1,2-Dioxygenase, domain 1"/>
    <property type="match status" value="1"/>
</dbReference>
<sequence length="162" mass="17964">MLAPLEVGIAVRDLTRMRSFYEHTLGFTFISEFTVGPEMARKAAMHASGYKVVRLQTGHGERIKLLAPAEAPGADTRDGLVLDAPNTMYLTFIVDDIQAVVDRLIGQATRFLTGTTRVEVREGTYLAFCRDPEGNVLEIVQYADIDTYRPDLRTPAATARND</sequence>
<keyword evidence="1" id="KW-0479">Metal-binding</keyword>
<dbReference type="RefSeq" id="WP_016355524.1">
    <property type="nucleotide sequence ID" value="NC_021295.1"/>
</dbReference>
<dbReference type="InterPro" id="IPR051785">
    <property type="entry name" value="MMCE/EMCE_epimerase"/>
</dbReference>
<dbReference type="GO" id="GO:0016829">
    <property type="term" value="F:lyase activity"/>
    <property type="evidence" value="ECO:0007669"/>
    <property type="project" value="UniProtKB-KW"/>
</dbReference>
<dbReference type="HOGENOM" id="CLU_046006_2_6_4"/>
<evidence type="ECO:0000259" key="2">
    <source>
        <dbReference type="PROSITE" id="PS51819"/>
    </source>
</evidence>
<dbReference type="CDD" id="cd06587">
    <property type="entry name" value="VOC"/>
    <property type="match status" value="1"/>
</dbReference>
<dbReference type="SUPFAM" id="SSF54593">
    <property type="entry name" value="Glyoxalase/Bleomycin resistance protein/Dihydroxybiphenyl dioxygenase"/>
    <property type="match status" value="1"/>
</dbReference>
<protein>
    <submittedName>
        <fullName evidence="3">Lactoylglutathione lyase</fullName>
    </submittedName>
</protein>
<organism evidence="3 4">
    <name type="scientific">Caballeronia insecticola</name>
    <dbReference type="NCBI Taxonomy" id="758793"/>
    <lineage>
        <taxon>Bacteria</taxon>
        <taxon>Pseudomonadati</taxon>
        <taxon>Pseudomonadota</taxon>
        <taxon>Betaproteobacteria</taxon>
        <taxon>Burkholderiales</taxon>
        <taxon>Burkholderiaceae</taxon>
        <taxon>Caballeronia</taxon>
    </lineage>
</organism>
<keyword evidence="4" id="KW-1185">Reference proteome</keyword>
<reference evidence="3 4" key="2">
    <citation type="journal article" date="2018" name="Int. J. Syst. Evol. Microbiol.">
        <title>Burkholderia insecticola sp. nov., a gut symbiotic bacterium of the bean bug Riptortus pedestris.</title>
        <authorList>
            <person name="Takeshita K."/>
            <person name="Tamaki H."/>
            <person name="Ohbayashi T."/>
            <person name="Meng X.-Y."/>
            <person name="Sone T."/>
            <person name="Mitani Y."/>
            <person name="Peeters C."/>
            <person name="Kikuchi Y."/>
            <person name="Vandamme P."/>
        </authorList>
    </citation>
    <scope>NUCLEOTIDE SEQUENCE [LARGE SCALE GENOMIC DNA]</scope>
    <source>
        <strain evidence="3">RPE64</strain>
        <plasmid evidence="3 4">p2</plasmid>
    </source>
</reference>
<evidence type="ECO:0000256" key="1">
    <source>
        <dbReference type="ARBA" id="ARBA00022723"/>
    </source>
</evidence>
<proteinExistence type="predicted"/>
<dbReference type="GO" id="GO:0004493">
    <property type="term" value="F:methylmalonyl-CoA epimerase activity"/>
    <property type="evidence" value="ECO:0007669"/>
    <property type="project" value="TreeGrafter"/>
</dbReference>
<dbReference type="PATRIC" id="fig|758793.3.peg.6376"/>
<dbReference type="GO" id="GO:0046491">
    <property type="term" value="P:L-methylmalonyl-CoA metabolic process"/>
    <property type="evidence" value="ECO:0007669"/>
    <property type="project" value="TreeGrafter"/>
</dbReference>
<name>R4X1E5_9BURK</name>
<feature type="domain" description="VOC" evidence="2">
    <location>
        <begin position="3"/>
        <end position="142"/>
    </location>
</feature>
<dbReference type="Pfam" id="PF00903">
    <property type="entry name" value="Glyoxalase"/>
    <property type="match status" value="1"/>
</dbReference>
<keyword evidence="3" id="KW-0456">Lyase</keyword>
<dbReference type="AlphaFoldDB" id="R4X1E5"/>
<geneLocation type="plasmid" evidence="3 4">
    <name>p2</name>
</geneLocation>
<evidence type="ECO:0000313" key="3">
    <source>
        <dbReference type="EMBL" id="BAN28175.1"/>
    </source>
</evidence>
<dbReference type="InterPro" id="IPR004360">
    <property type="entry name" value="Glyas_Fos-R_dOase_dom"/>
</dbReference>
<reference evidence="3 4" key="1">
    <citation type="journal article" date="2013" name="Genome Announc.">
        <title>Complete Genome Sequence of Burkholderia sp. Strain RPE64, Bacterial Symbiont of the Bean Bug Riptortus pedestris.</title>
        <authorList>
            <person name="Shibata T.F."/>
            <person name="Maeda T."/>
            <person name="Nikoh N."/>
            <person name="Yamaguchi K."/>
            <person name="Oshima K."/>
            <person name="Hattori M."/>
            <person name="Nishiyama T."/>
            <person name="Hasebe M."/>
            <person name="Fukatsu T."/>
            <person name="Kikuchi Y."/>
            <person name="Shigenobu S."/>
        </authorList>
    </citation>
    <scope>NUCLEOTIDE SEQUENCE [LARGE SCALE GENOMIC DNA]</scope>
    <source>
        <plasmid evidence="3 4">p2</plasmid>
    </source>
</reference>
<dbReference type="PANTHER" id="PTHR43048">
    <property type="entry name" value="METHYLMALONYL-COA EPIMERASE"/>
    <property type="match status" value="1"/>
</dbReference>
<dbReference type="Proteomes" id="UP000013966">
    <property type="component" value="Plasmid p2"/>
</dbReference>
<accession>R4X1E5</accession>
<dbReference type="InterPro" id="IPR037523">
    <property type="entry name" value="VOC_core"/>
</dbReference>
<dbReference type="KEGG" id="buo:BRPE64_ECDS00170"/>
<dbReference type="EMBL" id="AP013062">
    <property type="protein sequence ID" value="BAN28175.1"/>
    <property type="molecule type" value="Genomic_DNA"/>
</dbReference>
<dbReference type="InterPro" id="IPR029068">
    <property type="entry name" value="Glyas_Bleomycin-R_OHBP_Dase"/>
</dbReference>
<gene>
    <name evidence="3" type="ORF">BRPE64_ECDS00170</name>
</gene>
<dbReference type="PROSITE" id="PS51819">
    <property type="entry name" value="VOC"/>
    <property type="match status" value="1"/>
</dbReference>